<dbReference type="EMBL" id="JAVFKP010000001">
    <property type="protein sequence ID" value="MDQ4625824.1"/>
    <property type="molecule type" value="Genomic_DNA"/>
</dbReference>
<dbReference type="InterPro" id="IPR021607">
    <property type="entry name" value="DUF3224"/>
</dbReference>
<keyword evidence="3" id="KW-1185">Reference proteome</keyword>
<comment type="caution">
    <text evidence="2">The sequence shown here is derived from an EMBL/GenBank/DDBJ whole genome shotgun (WGS) entry which is preliminary data.</text>
</comment>
<dbReference type="InterPro" id="IPR023159">
    <property type="entry name" value="SO1590-like_sf"/>
</dbReference>
<dbReference type="Gene3D" id="2.40.350.10">
    <property type="entry name" value="SO1590-like"/>
    <property type="match status" value="1"/>
</dbReference>
<protein>
    <submittedName>
        <fullName evidence="2">DUF3224 domain-containing protein</fullName>
    </submittedName>
</protein>
<evidence type="ECO:0000313" key="3">
    <source>
        <dbReference type="Proteomes" id="UP001237592"/>
    </source>
</evidence>
<keyword evidence="1" id="KW-0732">Signal</keyword>
<organism evidence="2 3">
    <name type="scientific">Janthinobacterium lividum</name>
    <dbReference type="NCBI Taxonomy" id="29581"/>
    <lineage>
        <taxon>Bacteria</taxon>
        <taxon>Pseudomonadati</taxon>
        <taxon>Pseudomonadota</taxon>
        <taxon>Betaproteobacteria</taxon>
        <taxon>Burkholderiales</taxon>
        <taxon>Oxalobacteraceae</taxon>
        <taxon>Janthinobacterium</taxon>
    </lineage>
</organism>
<gene>
    <name evidence="2" type="ORF">RB624_08005</name>
</gene>
<accession>A0ABU0XS77</accession>
<name>A0ABU0XS77_9BURK</name>
<sequence>MKSHSLPGLVLAACCLSVAPAGGASFAEGDHRMHVHATGSFSITMTPSAAPQRSGRTTLGKVLLDKVYAGDLVATATGEMLNAATDTRGAAAYVAMEAITGVLQGREGSFVAQHAGTMADGKQQLSIVIVPHSGTGQLTGISGTLAIRIVNGQHFYDIDYSLPQP</sequence>
<feature type="signal peptide" evidence="1">
    <location>
        <begin position="1"/>
        <end position="23"/>
    </location>
</feature>
<proteinExistence type="predicted"/>
<dbReference type="Pfam" id="PF11528">
    <property type="entry name" value="DUF3224"/>
    <property type="match status" value="1"/>
</dbReference>
<reference evidence="2 3" key="1">
    <citation type="submission" date="2023-08" db="EMBL/GenBank/DDBJ databases">
        <title>Draft genome sequence of Janthinobacterium lividum.</title>
        <authorList>
            <person name="Chun B.H."/>
            <person name="Lee Y."/>
        </authorList>
    </citation>
    <scope>NUCLEOTIDE SEQUENCE [LARGE SCALE GENOMIC DNA]</scope>
    <source>
        <strain evidence="2 3">AMJK</strain>
    </source>
</reference>
<evidence type="ECO:0000256" key="1">
    <source>
        <dbReference type="SAM" id="SignalP"/>
    </source>
</evidence>
<dbReference type="RefSeq" id="WP_307778805.1">
    <property type="nucleotide sequence ID" value="NZ_JAVFKP010000001.1"/>
</dbReference>
<dbReference type="SUPFAM" id="SSF159238">
    <property type="entry name" value="SO1590-like"/>
    <property type="match status" value="1"/>
</dbReference>
<dbReference type="Proteomes" id="UP001237592">
    <property type="component" value="Unassembled WGS sequence"/>
</dbReference>
<evidence type="ECO:0000313" key="2">
    <source>
        <dbReference type="EMBL" id="MDQ4625824.1"/>
    </source>
</evidence>
<feature type="chain" id="PRO_5045055916" evidence="1">
    <location>
        <begin position="24"/>
        <end position="165"/>
    </location>
</feature>